<evidence type="ECO:0000313" key="2">
    <source>
        <dbReference type="Proteomes" id="UP000321570"/>
    </source>
</evidence>
<dbReference type="Proteomes" id="UP000321570">
    <property type="component" value="Unassembled WGS sequence"/>
</dbReference>
<proteinExistence type="predicted"/>
<name>A0A564Z7P2_HYMDI</name>
<accession>A0A564Z7P2</accession>
<feature type="non-terminal residue" evidence="1">
    <location>
        <position position="59"/>
    </location>
</feature>
<dbReference type="EMBL" id="CABIJS010000666">
    <property type="protein sequence ID" value="VUZ54804.1"/>
    <property type="molecule type" value="Genomic_DNA"/>
</dbReference>
<gene>
    <name evidence="1" type="ORF">WMSIL1_LOCUS12918</name>
</gene>
<evidence type="ECO:0000313" key="1">
    <source>
        <dbReference type="EMBL" id="VUZ54804.1"/>
    </source>
</evidence>
<sequence length="59" mass="6871">MPVSKRDKKISLTKVSKAPKAKPAFVEKVSFVMLKVFSLWIHLEHFFLTTFQVRSLVNH</sequence>
<reference evidence="1 2" key="1">
    <citation type="submission" date="2019-07" db="EMBL/GenBank/DDBJ databases">
        <authorList>
            <person name="Jastrzebski P J."/>
            <person name="Paukszto L."/>
            <person name="Jastrzebski P J."/>
        </authorList>
    </citation>
    <scope>NUCLEOTIDE SEQUENCE [LARGE SCALE GENOMIC DNA]</scope>
    <source>
        <strain evidence="1 2">WMS-il1</strain>
    </source>
</reference>
<protein>
    <submittedName>
        <fullName evidence="1">Uncharacterized protein</fullName>
    </submittedName>
</protein>
<dbReference type="AlphaFoldDB" id="A0A564Z7P2"/>
<organism evidence="1 2">
    <name type="scientific">Hymenolepis diminuta</name>
    <name type="common">Rat tapeworm</name>
    <dbReference type="NCBI Taxonomy" id="6216"/>
    <lineage>
        <taxon>Eukaryota</taxon>
        <taxon>Metazoa</taxon>
        <taxon>Spiralia</taxon>
        <taxon>Lophotrochozoa</taxon>
        <taxon>Platyhelminthes</taxon>
        <taxon>Cestoda</taxon>
        <taxon>Eucestoda</taxon>
        <taxon>Cyclophyllidea</taxon>
        <taxon>Hymenolepididae</taxon>
        <taxon>Hymenolepis</taxon>
    </lineage>
</organism>
<keyword evidence="2" id="KW-1185">Reference proteome</keyword>